<comment type="subcellular location">
    <subcellularLocation>
        <location evidence="4 5">Nucleus</location>
    </subcellularLocation>
</comment>
<evidence type="ECO:0000313" key="8">
    <source>
        <dbReference type="Ensembl" id="ENSMUSP00000110826.5"/>
    </source>
</evidence>
<dbReference type="HOGENOM" id="CLU_111625_0_0_1"/>
<dbReference type="GO" id="GO:0001228">
    <property type="term" value="F:DNA-binding transcription activator activity, RNA polymerase II-specific"/>
    <property type="evidence" value="ECO:0000318"/>
    <property type="project" value="GO_Central"/>
</dbReference>
<feature type="region of interest" description="Disordered" evidence="6">
    <location>
        <begin position="88"/>
        <end position="147"/>
    </location>
</feature>
<evidence type="ECO:0000256" key="5">
    <source>
        <dbReference type="RuleBase" id="RU000682"/>
    </source>
</evidence>
<feature type="compositionally biased region" description="Basic and acidic residues" evidence="6">
    <location>
        <begin position="111"/>
        <end position="141"/>
    </location>
</feature>
<dbReference type="BioGRID-ORCS" id="621852">
    <property type="hits" value="1 hit in 45 CRISPR screens"/>
</dbReference>
<evidence type="ECO:0000256" key="2">
    <source>
        <dbReference type="ARBA" id="ARBA00023155"/>
    </source>
</evidence>
<dbReference type="Bgee" id="ENSMUSG00000095510">
    <property type="expression patterns" value="Expressed in spermatid and 2 other cell types or tissues"/>
</dbReference>
<dbReference type="eggNOG" id="ENOG502RU5U">
    <property type="taxonomic scope" value="Eukaryota"/>
</dbReference>
<reference evidence="8 10" key="1">
    <citation type="journal article" date="2009" name="PLoS Biol.">
        <title>Lineage-specific biology revealed by a finished genome assembly of the mouse.</title>
        <authorList>
            <consortium name="Mouse Genome Sequencing Consortium"/>
            <person name="Church D.M."/>
            <person name="Goodstadt L."/>
            <person name="Hillier L.W."/>
            <person name="Zody M.C."/>
            <person name="Goldstein S."/>
            <person name="She X."/>
            <person name="Bult C.J."/>
            <person name="Agarwala R."/>
            <person name="Cherry J.L."/>
            <person name="DiCuccio M."/>
            <person name="Hlavina W."/>
            <person name="Kapustin Y."/>
            <person name="Meric P."/>
            <person name="Maglott D."/>
            <person name="Birtle Z."/>
            <person name="Marques A.C."/>
            <person name="Graves T."/>
            <person name="Zhou S."/>
            <person name="Teague B."/>
            <person name="Potamousis K."/>
            <person name="Churas C."/>
            <person name="Place M."/>
            <person name="Herschleb J."/>
            <person name="Runnheim R."/>
            <person name="Forrest D."/>
            <person name="Amos-Landgraf J."/>
            <person name="Schwartz D.C."/>
            <person name="Cheng Z."/>
            <person name="Lindblad-Toh K."/>
            <person name="Eichler E.E."/>
            <person name="Ponting C.P."/>
        </authorList>
    </citation>
    <scope>NUCLEOTIDE SEQUENCE [LARGE SCALE GENOMIC DNA]</scope>
    <source>
        <strain evidence="8 10">C57BL/6J</strain>
    </source>
</reference>
<dbReference type="STRING" id="10090.ENSMUSP00000138833"/>
<dbReference type="GO" id="GO:0005634">
    <property type="term" value="C:nucleus"/>
    <property type="evidence" value="ECO:0000318"/>
    <property type="project" value="GO_Central"/>
</dbReference>
<dbReference type="InterPro" id="IPR009057">
    <property type="entry name" value="Homeodomain-like_sf"/>
</dbReference>
<dbReference type="Ensembl" id="ENSMUST00000115172.12">
    <property type="protein sequence ID" value="ENSMUSP00000110826.5"/>
    <property type="gene ID" value="ENSMUSG00000095510.9"/>
</dbReference>
<dbReference type="PROSITE" id="PS50071">
    <property type="entry name" value="HOMEOBOX_2"/>
    <property type="match status" value="1"/>
</dbReference>
<evidence type="ECO:0000313" key="10">
    <source>
        <dbReference type="Proteomes" id="UP000000589"/>
    </source>
</evidence>
<proteinExistence type="predicted"/>
<sequence length="215" mass="24710">MSMKPERSMSNWIHSNVEPAGRNLFQVNGHRSALLPELPQDYHRASRSVNGCETKMDNTQGTKVLPAEEARNEEDGGQVESALGATAARGRGKEALNGESPAAAGTAGLVEEDRNKEDGGTKGGEKNEQEVREQIPEHVEGESDQAEALRQVPRRRLHHRFTQWQLDELERIFRMNYFLSLEARKQLARWMGVNEAIVKRWFQKRREKYRWYKRL</sequence>
<evidence type="ECO:0000256" key="3">
    <source>
        <dbReference type="ARBA" id="ARBA00023242"/>
    </source>
</evidence>
<keyword evidence="2 4" id="KW-0371">Homeobox</keyword>
<dbReference type="SUPFAM" id="SSF46689">
    <property type="entry name" value="Homeodomain-like"/>
    <property type="match status" value="1"/>
</dbReference>
<dbReference type="KEGG" id="mmu:621852"/>
<dbReference type="OrthoDB" id="9629846at2759"/>
<feature type="DNA-binding region" description="Homeobox" evidence="4">
    <location>
        <begin position="154"/>
        <end position="213"/>
    </location>
</feature>
<dbReference type="RefSeq" id="NP_001035178.3">
    <property type="nucleotide sequence ID" value="NM_001040089.3"/>
</dbReference>
<keyword evidence="10" id="KW-1185">Reference proteome</keyword>
<keyword evidence="3 4" id="KW-0539">Nucleus</keyword>
<dbReference type="CDD" id="cd00086">
    <property type="entry name" value="homeodomain"/>
    <property type="match status" value="1"/>
</dbReference>
<feature type="domain" description="Homeobox" evidence="7">
    <location>
        <begin position="152"/>
        <end position="212"/>
    </location>
</feature>
<dbReference type="AGR" id="MGI:3770277"/>
<dbReference type="PANTHER" id="PTHR47465:SF4">
    <property type="entry name" value="REPRODUCTIVE HOMEOBOX 3A-RELATED"/>
    <property type="match status" value="1"/>
</dbReference>
<evidence type="ECO:0000259" key="7">
    <source>
        <dbReference type="PROSITE" id="PS50071"/>
    </source>
</evidence>
<dbReference type="UCSC" id="uc012hgf.1">
    <property type="organism name" value="mouse"/>
</dbReference>
<dbReference type="Proteomes" id="UP000000589">
    <property type="component" value="Chromosome X"/>
</dbReference>
<dbReference type="GeneTree" id="ENSGT01150000287259"/>
<reference evidence="8" key="3">
    <citation type="submission" date="2025-05" db="UniProtKB">
        <authorList>
            <consortium name="Ensembl"/>
        </authorList>
    </citation>
    <scope>IDENTIFICATION</scope>
    <source>
        <strain evidence="8">C57BL/6J</strain>
    </source>
</reference>
<evidence type="ECO:0000313" key="9">
    <source>
        <dbReference type="MGI" id="MGI:3770277"/>
    </source>
</evidence>
<dbReference type="CTD" id="621852"/>
<organism evidence="8 10">
    <name type="scientific">Mus musculus</name>
    <name type="common">Mouse</name>
    <dbReference type="NCBI Taxonomy" id="10090"/>
    <lineage>
        <taxon>Eukaryota</taxon>
        <taxon>Metazoa</taxon>
        <taxon>Chordata</taxon>
        <taxon>Craniata</taxon>
        <taxon>Vertebrata</taxon>
        <taxon>Euteleostomi</taxon>
        <taxon>Mammalia</taxon>
        <taxon>Eutheria</taxon>
        <taxon>Euarchontoglires</taxon>
        <taxon>Glires</taxon>
        <taxon>Rodentia</taxon>
        <taxon>Myomorpha</taxon>
        <taxon>Muroidea</taxon>
        <taxon>Muridae</taxon>
        <taxon>Murinae</taxon>
        <taxon>Mus</taxon>
        <taxon>Mus</taxon>
    </lineage>
</organism>
<name>A2ANE1_MOUSE</name>
<accession>F7BKG6</accession>
<dbReference type="VEuPathDB" id="HostDB:ENSMUSG00000095510"/>
<dbReference type="Gene3D" id="1.10.10.60">
    <property type="entry name" value="Homeodomain-like"/>
    <property type="match status" value="1"/>
</dbReference>
<dbReference type="ExpressionAtlas" id="A2ANE1">
    <property type="expression patterns" value="baseline"/>
</dbReference>
<dbReference type="SMR" id="A2ANE1"/>
<dbReference type="Ensembl" id="ENSMUST00000184451.8">
    <property type="protein sequence ID" value="ENSMUSP00000138833.2"/>
    <property type="gene ID" value="ENSMUSG00000095510.9"/>
</dbReference>
<dbReference type="GeneID" id="621852"/>
<evidence type="ECO:0000256" key="6">
    <source>
        <dbReference type="SAM" id="MobiDB-lite"/>
    </source>
</evidence>
<keyword evidence="1 4" id="KW-0238">DNA-binding</keyword>
<evidence type="ECO:0000256" key="4">
    <source>
        <dbReference type="PROSITE-ProRule" id="PRU00108"/>
    </source>
</evidence>
<dbReference type="PaxDb" id="10090-ENSMUSP00000138833"/>
<dbReference type="SMART" id="SM00389">
    <property type="entry name" value="HOX"/>
    <property type="match status" value="1"/>
</dbReference>
<accession>A2ANE1</accession>
<dbReference type="GO" id="GO:0003677">
    <property type="term" value="F:DNA binding"/>
    <property type="evidence" value="ECO:0007669"/>
    <property type="project" value="UniProtKB-UniRule"/>
</dbReference>
<dbReference type="PANTHER" id="PTHR47465">
    <property type="entry name" value="MCG113260-RELATED-RELATED"/>
    <property type="match status" value="1"/>
</dbReference>
<dbReference type="Pfam" id="PF00046">
    <property type="entry name" value="Homeodomain"/>
    <property type="match status" value="1"/>
</dbReference>
<dbReference type="InterPro" id="IPR001356">
    <property type="entry name" value="HD"/>
</dbReference>
<gene>
    <name evidence="8 9" type="primary">Rhox3f</name>
</gene>
<dbReference type="MGI" id="MGI:3770277">
    <property type="gene designation" value="Rhox3f"/>
</dbReference>
<reference evidence="8" key="2">
    <citation type="journal article" date="2011" name="PLoS Biol.">
        <title>Modernizing reference genome assemblies.</title>
        <authorList>
            <person name="Church D.M."/>
            <person name="Schneider V.A."/>
            <person name="Graves T."/>
            <person name="Auger K."/>
            <person name="Cunningham F."/>
            <person name="Bouk N."/>
            <person name="Chen H.C."/>
            <person name="Agarwala R."/>
            <person name="McLaren W.M."/>
            <person name="Ritchie G.R."/>
            <person name="Albracht D."/>
            <person name="Kremitzki M."/>
            <person name="Rock S."/>
            <person name="Kotkiewicz H."/>
            <person name="Kremitzki C."/>
            <person name="Wollam A."/>
            <person name="Trani L."/>
            <person name="Fulton L."/>
            <person name="Fulton R."/>
            <person name="Matthews L."/>
            <person name="Whitehead S."/>
            <person name="Chow W."/>
            <person name="Torrance J."/>
            <person name="Dunn M."/>
            <person name="Harden G."/>
            <person name="Threadgold G."/>
            <person name="Wood J."/>
            <person name="Collins J."/>
            <person name="Heath P."/>
            <person name="Griffiths G."/>
            <person name="Pelan S."/>
            <person name="Grafham D."/>
            <person name="Eichler E.E."/>
            <person name="Weinstock G."/>
            <person name="Mardis E.R."/>
            <person name="Wilson R.K."/>
            <person name="Howe K."/>
            <person name="Flicek P."/>
            <person name="Hubbard T."/>
        </authorList>
    </citation>
    <scope>NUCLEOTIDE SEQUENCE [LARGE SCALE GENOMIC DNA]</scope>
    <source>
        <strain evidence="8">C57BL/6J</strain>
    </source>
</reference>
<dbReference type="GO" id="GO:0006357">
    <property type="term" value="P:regulation of transcription by RNA polymerase II"/>
    <property type="evidence" value="ECO:0000318"/>
    <property type="project" value="GO_Central"/>
</dbReference>
<protein>
    <submittedName>
        <fullName evidence="8">Reproductive homeobox 3F</fullName>
    </submittedName>
</protein>
<dbReference type="AlphaFoldDB" id="A2ANE1"/>
<evidence type="ECO:0000256" key="1">
    <source>
        <dbReference type="ARBA" id="ARBA00023125"/>
    </source>
</evidence>